<evidence type="ECO:0000313" key="7">
    <source>
        <dbReference type="Proteomes" id="UP000567795"/>
    </source>
</evidence>
<evidence type="ECO:0000259" key="5">
    <source>
        <dbReference type="PROSITE" id="PS50893"/>
    </source>
</evidence>
<keyword evidence="3 6" id="KW-0067">ATP-binding</keyword>
<feature type="domain" description="ABC transporter" evidence="5">
    <location>
        <begin position="1"/>
        <end position="214"/>
    </location>
</feature>
<dbReference type="PANTHER" id="PTHR24220:SF689">
    <property type="entry name" value="LIPOPROTEIN-RELEASING SYSTEM ATP-BINDING PROTEIN LOLD"/>
    <property type="match status" value="1"/>
</dbReference>
<keyword evidence="7" id="KW-1185">Reference proteome</keyword>
<dbReference type="Proteomes" id="UP000567795">
    <property type="component" value="Unassembled WGS sequence"/>
</dbReference>
<dbReference type="SMART" id="SM00382">
    <property type="entry name" value="AAA"/>
    <property type="match status" value="1"/>
</dbReference>
<reference evidence="6 7" key="1">
    <citation type="submission" date="2020-07" db="EMBL/GenBank/DDBJ databases">
        <title>Sequencing the genomes of 1000 actinobacteria strains.</title>
        <authorList>
            <person name="Klenk H.-P."/>
        </authorList>
    </citation>
    <scope>NUCLEOTIDE SEQUENCE [LARGE SCALE GENOMIC DNA]</scope>
    <source>
        <strain evidence="6 7">DSM 42178</strain>
    </source>
</reference>
<protein>
    <submittedName>
        <fullName evidence="6">Putative ABC transport system ATP-binding protein</fullName>
    </submittedName>
</protein>
<feature type="region of interest" description="Disordered" evidence="4">
    <location>
        <begin position="193"/>
        <end position="254"/>
    </location>
</feature>
<sequence>MREGEIVAVTGPRGSGKTTLLACLGCALPLDDGEVWLDGVPLHGLRRRNRDRIRRDHFGFITTMPLLVPELDAVENVAVPLMAAGASRRQAHADAIEWLERLDVGDLAKARPASLDITSRQRVAAARALAGRPRIVLADDPAAPLPRDEGDHLLRVVTTAARSHGITLLLALTRESAADAADRVVRMADGRITQGLGGHDANEQAPAGASPTAPTPPTSTATRPLSEPVDQVSDAAAPPAAEAAEPAVDGRGGA</sequence>
<feature type="compositionally biased region" description="Low complexity" evidence="4">
    <location>
        <begin position="235"/>
        <end position="247"/>
    </location>
</feature>
<evidence type="ECO:0000256" key="3">
    <source>
        <dbReference type="ARBA" id="ARBA00022840"/>
    </source>
</evidence>
<dbReference type="PROSITE" id="PS50893">
    <property type="entry name" value="ABC_TRANSPORTER_2"/>
    <property type="match status" value="1"/>
</dbReference>
<evidence type="ECO:0000256" key="4">
    <source>
        <dbReference type="SAM" id="MobiDB-lite"/>
    </source>
</evidence>
<accession>A0A853A212</accession>
<dbReference type="PANTHER" id="PTHR24220">
    <property type="entry name" value="IMPORT ATP-BINDING PROTEIN"/>
    <property type="match status" value="1"/>
</dbReference>
<evidence type="ECO:0000313" key="6">
    <source>
        <dbReference type="EMBL" id="NYI08429.1"/>
    </source>
</evidence>
<dbReference type="InterPro" id="IPR003439">
    <property type="entry name" value="ABC_transporter-like_ATP-bd"/>
</dbReference>
<evidence type="ECO:0000256" key="2">
    <source>
        <dbReference type="ARBA" id="ARBA00022741"/>
    </source>
</evidence>
<gene>
    <name evidence="6" type="ORF">FHU37_005458</name>
</gene>
<organism evidence="6 7">
    <name type="scientific">Allostreptomyces psammosilenae</name>
    <dbReference type="NCBI Taxonomy" id="1892865"/>
    <lineage>
        <taxon>Bacteria</taxon>
        <taxon>Bacillati</taxon>
        <taxon>Actinomycetota</taxon>
        <taxon>Actinomycetes</taxon>
        <taxon>Kitasatosporales</taxon>
        <taxon>Streptomycetaceae</taxon>
        <taxon>Allostreptomyces</taxon>
    </lineage>
</organism>
<dbReference type="InterPro" id="IPR003593">
    <property type="entry name" value="AAA+_ATPase"/>
</dbReference>
<dbReference type="GO" id="GO:0005524">
    <property type="term" value="F:ATP binding"/>
    <property type="evidence" value="ECO:0007669"/>
    <property type="project" value="UniProtKB-KW"/>
</dbReference>
<dbReference type="AlphaFoldDB" id="A0A853A212"/>
<dbReference type="Gene3D" id="3.40.50.300">
    <property type="entry name" value="P-loop containing nucleotide triphosphate hydrolases"/>
    <property type="match status" value="1"/>
</dbReference>
<dbReference type="EMBL" id="JACBZD010000002">
    <property type="protein sequence ID" value="NYI08429.1"/>
    <property type="molecule type" value="Genomic_DNA"/>
</dbReference>
<dbReference type="GO" id="GO:0022857">
    <property type="term" value="F:transmembrane transporter activity"/>
    <property type="evidence" value="ECO:0007669"/>
    <property type="project" value="TreeGrafter"/>
</dbReference>
<proteinExistence type="inferred from homology"/>
<dbReference type="SUPFAM" id="SSF52540">
    <property type="entry name" value="P-loop containing nucleoside triphosphate hydrolases"/>
    <property type="match status" value="1"/>
</dbReference>
<comment type="caution">
    <text evidence="6">The sequence shown here is derived from an EMBL/GenBank/DDBJ whole genome shotgun (WGS) entry which is preliminary data.</text>
</comment>
<feature type="compositionally biased region" description="Low complexity" evidence="4">
    <location>
        <begin position="205"/>
        <end position="222"/>
    </location>
</feature>
<dbReference type="GO" id="GO:0005886">
    <property type="term" value="C:plasma membrane"/>
    <property type="evidence" value="ECO:0007669"/>
    <property type="project" value="TreeGrafter"/>
</dbReference>
<dbReference type="InterPro" id="IPR015854">
    <property type="entry name" value="ABC_transpr_LolD-like"/>
</dbReference>
<evidence type="ECO:0000256" key="1">
    <source>
        <dbReference type="ARBA" id="ARBA00005417"/>
    </source>
</evidence>
<dbReference type="Pfam" id="PF00005">
    <property type="entry name" value="ABC_tran"/>
    <property type="match status" value="1"/>
</dbReference>
<name>A0A853A212_9ACTN</name>
<dbReference type="InterPro" id="IPR027417">
    <property type="entry name" value="P-loop_NTPase"/>
</dbReference>
<comment type="similarity">
    <text evidence="1">Belongs to the ABC transporter superfamily.</text>
</comment>
<dbReference type="GO" id="GO:0016887">
    <property type="term" value="F:ATP hydrolysis activity"/>
    <property type="evidence" value="ECO:0007669"/>
    <property type="project" value="InterPro"/>
</dbReference>
<keyword evidence="2" id="KW-0547">Nucleotide-binding</keyword>